<protein>
    <submittedName>
        <fullName evidence="1">Uncharacterized protein</fullName>
    </submittedName>
</protein>
<name>A0ABN3W0C3_9ACTN</name>
<proteinExistence type="predicted"/>
<reference evidence="1 2" key="1">
    <citation type="journal article" date="2019" name="Int. J. Syst. Evol. Microbiol.">
        <title>The Global Catalogue of Microorganisms (GCM) 10K type strain sequencing project: providing services to taxonomists for standard genome sequencing and annotation.</title>
        <authorList>
            <consortium name="The Broad Institute Genomics Platform"/>
            <consortium name="The Broad Institute Genome Sequencing Center for Infectious Disease"/>
            <person name="Wu L."/>
            <person name="Ma J."/>
        </authorList>
    </citation>
    <scope>NUCLEOTIDE SEQUENCE [LARGE SCALE GENOMIC DNA]</scope>
    <source>
        <strain evidence="1 2">JCM 6242</strain>
    </source>
</reference>
<sequence>MACALNPDARLSPSKRVDVGWHVFLTYTRPYEEFCRKVAGRFIHHEPADTPDGAISDPVAAMGATVEAMRAAGLPVVPELWIPAGECSQCYAGCADDPADAPKGR</sequence>
<accession>A0ABN3W0C3</accession>
<evidence type="ECO:0000313" key="2">
    <source>
        <dbReference type="Proteomes" id="UP001500831"/>
    </source>
</evidence>
<dbReference type="EMBL" id="BAAAVI010000021">
    <property type="protein sequence ID" value="GAA2873045.1"/>
    <property type="molecule type" value="Genomic_DNA"/>
</dbReference>
<organism evidence="1 2">
    <name type="scientific">Streptosporangium fragile</name>
    <dbReference type="NCBI Taxonomy" id="46186"/>
    <lineage>
        <taxon>Bacteria</taxon>
        <taxon>Bacillati</taxon>
        <taxon>Actinomycetota</taxon>
        <taxon>Actinomycetes</taxon>
        <taxon>Streptosporangiales</taxon>
        <taxon>Streptosporangiaceae</taxon>
        <taxon>Streptosporangium</taxon>
    </lineage>
</organism>
<gene>
    <name evidence="1" type="ORF">GCM10010517_33540</name>
</gene>
<comment type="caution">
    <text evidence="1">The sequence shown here is derived from an EMBL/GenBank/DDBJ whole genome shotgun (WGS) entry which is preliminary data.</text>
</comment>
<keyword evidence="2" id="KW-1185">Reference proteome</keyword>
<dbReference type="RefSeq" id="WP_344972289.1">
    <property type="nucleotide sequence ID" value="NZ_BAAAVI010000021.1"/>
</dbReference>
<evidence type="ECO:0000313" key="1">
    <source>
        <dbReference type="EMBL" id="GAA2873045.1"/>
    </source>
</evidence>
<dbReference type="Proteomes" id="UP001500831">
    <property type="component" value="Unassembled WGS sequence"/>
</dbReference>